<reference evidence="2 3" key="1">
    <citation type="journal article" date="2022" name="Allergy">
        <title>Genome assembly and annotation of Periplaneta americana reveal a comprehensive cockroach allergen profile.</title>
        <authorList>
            <person name="Wang L."/>
            <person name="Xiong Q."/>
            <person name="Saelim N."/>
            <person name="Wang L."/>
            <person name="Nong W."/>
            <person name="Wan A.T."/>
            <person name="Shi M."/>
            <person name="Liu X."/>
            <person name="Cao Q."/>
            <person name="Hui J.H.L."/>
            <person name="Sookrung N."/>
            <person name="Leung T.F."/>
            <person name="Tungtrongchitr A."/>
            <person name="Tsui S.K.W."/>
        </authorList>
    </citation>
    <scope>NUCLEOTIDE SEQUENCE [LARGE SCALE GENOMIC DNA]</scope>
    <source>
        <strain evidence="2">PWHHKU_190912</strain>
    </source>
</reference>
<evidence type="ECO:0000313" key="3">
    <source>
        <dbReference type="Proteomes" id="UP001148838"/>
    </source>
</evidence>
<comment type="caution">
    <text evidence="2">The sequence shown here is derived from an EMBL/GenBank/DDBJ whole genome shotgun (WGS) entry which is preliminary data.</text>
</comment>
<evidence type="ECO:0000313" key="2">
    <source>
        <dbReference type="EMBL" id="KAJ4449358.1"/>
    </source>
</evidence>
<accession>A0ABQ8TU35</accession>
<name>A0ABQ8TU35_PERAM</name>
<feature type="region of interest" description="Disordered" evidence="1">
    <location>
        <begin position="24"/>
        <end position="45"/>
    </location>
</feature>
<gene>
    <name evidence="2" type="ORF">ANN_00756</name>
</gene>
<keyword evidence="3" id="KW-1185">Reference proteome</keyword>
<evidence type="ECO:0000256" key="1">
    <source>
        <dbReference type="SAM" id="MobiDB-lite"/>
    </source>
</evidence>
<dbReference type="EMBL" id="JAJSOF020000003">
    <property type="protein sequence ID" value="KAJ4449358.1"/>
    <property type="molecule type" value="Genomic_DNA"/>
</dbReference>
<organism evidence="2 3">
    <name type="scientific">Periplaneta americana</name>
    <name type="common">American cockroach</name>
    <name type="synonym">Blatta americana</name>
    <dbReference type="NCBI Taxonomy" id="6978"/>
    <lineage>
        <taxon>Eukaryota</taxon>
        <taxon>Metazoa</taxon>
        <taxon>Ecdysozoa</taxon>
        <taxon>Arthropoda</taxon>
        <taxon>Hexapoda</taxon>
        <taxon>Insecta</taxon>
        <taxon>Pterygota</taxon>
        <taxon>Neoptera</taxon>
        <taxon>Polyneoptera</taxon>
        <taxon>Dictyoptera</taxon>
        <taxon>Blattodea</taxon>
        <taxon>Blattoidea</taxon>
        <taxon>Blattidae</taxon>
        <taxon>Blattinae</taxon>
        <taxon>Periplaneta</taxon>
    </lineage>
</organism>
<dbReference type="Proteomes" id="UP001148838">
    <property type="component" value="Unassembled WGS sequence"/>
</dbReference>
<sequence length="201" mass="22563">MSPVPAPIFTQHLIIFGRGKAPEKISTCPDPDSNPGHPVARPDALTTEPGQHFEGWCYVISPANIADKTDAHIINTHRLRNEDISSQTHLKDPAESADNLKKKWAGHVMRLNTNRWTYILTTWDPRIGKHNTGRQKTSIVMHLESYDSLRNPVTQTSYNAWGAHRANHTIPPFWLDDRPPLLRHVAVKPGAGWSVLALRGL</sequence>
<protein>
    <submittedName>
        <fullName evidence="2">Uncharacterized protein</fullName>
    </submittedName>
</protein>
<proteinExistence type="predicted"/>